<dbReference type="AlphaFoldDB" id="A0A0E3P3H3"/>
<reference evidence="14 15" key="1">
    <citation type="submission" date="2014-07" db="EMBL/GenBank/DDBJ databases">
        <title>Methanogenic archaea and the global carbon cycle.</title>
        <authorList>
            <person name="Henriksen J.R."/>
            <person name="Luke J."/>
            <person name="Reinhart S."/>
            <person name="Benedict M.N."/>
            <person name="Youngblut N.D."/>
            <person name="Metcalf M.E."/>
            <person name="Whitaker R.J."/>
            <person name="Metcalf W.W."/>
        </authorList>
    </citation>
    <scope>NUCLEOTIDE SEQUENCE [LARGE SCALE GENOMIC DNA]</scope>
    <source>
        <strain evidence="14 15">T4/M</strain>
    </source>
</reference>
<dbReference type="Gene3D" id="2.70.150.10">
    <property type="entry name" value="Calcium-transporting ATPase, cytoplasmic transduction domain A"/>
    <property type="match status" value="1"/>
</dbReference>
<evidence type="ECO:0000256" key="6">
    <source>
        <dbReference type="ARBA" id="ARBA00022741"/>
    </source>
</evidence>
<dbReference type="InterPro" id="IPR008250">
    <property type="entry name" value="ATPase_P-typ_transduc_dom_A_sf"/>
</dbReference>
<dbReference type="Proteomes" id="UP000033111">
    <property type="component" value="Chromosome"/>
</dbReference>
<dbReference type="SUPFAM" id="SSF81665">
    <property type="entry name" value="Calcium ATPase, transmembrane domain M"/>
    <property type="match status" value="1"/>
</dbReference>
<dbReference type="SUPFAM" id="SSF56784">
    <property type="entry name" value="HAD-like"/>
    <property type="match status" value="1"/>
</dbReference>
<organism evidence="14 15">
    <name type="scientific">Methanosarcina siciliae T4/M</name>
    <dbReference type="NCBI Taxonomy" id="1434120"/>
    <lineage>
        <taxon>Archaea</taxon>
        <taxon>Methanobacteriati</taxon>
        <taxon>Methanobacteriota</taxon>
        <taxon>Stenosarchaea group</taxon>
        <taxon>Methanomicrobia</taxon>
        <taxon>Methanosarcinales</taxon>
        <taxon>Methanosarcinaceae</taxon>
        <taxon>Methanosarcina</taxon>
    </lineage>
</organism>
<dbReference type="InterPro" id="IPR018303">
    <property type="entry name" value="ATPase_P-typ_P_site"/>
</dbReference>
<protein>
    <submittedName>
        <fullName evidence="14">Lead, cadmium, zinc and mercury transporting ATPase</fullName>
        <ecNumber evidence="14">3.6.3.3</ecNumber>
        <ecNumber evidence="14">3.6.3.4</ecNumber>
        <ecNumber evidence="14">3.6.3.5</ecNumber>
    </submittedName>
</protein>
<feature type="transmembrane region" description="Helical" evidence="12">
    <location>
        <begin position="797"/>
        <end position="817"/>
    </location>
</feature>
<feature type="transmembrane region" description="Helical" evidence="12">
    <location>
        <begin position="770"/>
        <end position="791"/>
    </location>
</feature>
<dbReference type="GO" id="GO:0016887">
    <property type="term" value="F:ATP hydrolysis activity"/>
    <property type="evidence" value="ECO:0007669"/>
    <property type="project" value="InterPro"/>
</dbReference>
<keyword evidence="11 12" id="KW-0472">Membrane</keyword>
<dbReference type="EMBL" id="CP009506">
    <property type="protein sequence ID" value="AKB28213.1"/>
    <property type="molecule type" value="Genomic_DNA"/>
</dbReference>
<keyword evidence="6" id="KW-0547">Nucleotide-binding</keyword>
<evidence type="ECO:0000256" key="3">
    <source>
        <dbReference type="ARBA" id="ARBA00022553"/>
    </source>
</evidence>
<dbReference type="EC" id="3.6.3.5" evidence="14"/>
<keyword evidence="5" id="KW-0479">Metal-binding</keyword>
<dbReference type="PRINTS" id="PR00119">
    <property type="entry name" value="CATATPASE"/>
</dbReference>
<evidence type="ECO:0000256" key="4">
    <source>
        <dbReference type="ARBA" id="ARBA00022692"/>
    </source>
</evidence>
<keyword evidence="9" id="KW-1278">Translocase</keyword>
<evidence type="ECO:0000259" key="13">
    <source>
        <dbReference type="SMART" id="SM00831"/>
    </source>
</evidence>
<dbReference type="FunFam" id="2.70.150.10:FF:000042">
    <property type="entry name" value="Plasma membrane ATPase"/>
    <property type="match status" value="1"/>
</dbReference>
<dbReference type="FunFam" id="3.40.1110.10:FF:000005">
    <property type="entry name" value="Plasma membrane ATPase"/>
    <property type="match status" value="1"/>
</dbReference>
<dbReference type="Pfam" id="PF00702">
    <property type="entry name" value="Hydrolase"/>
    <property type="match status" value="1"/>
</dbReference>
<evidence type="ECO:0000256" key="11">
    <source>
        <dbReference type="ARBA" id="ARBA00023136"/>
    </source>
</evidence>
<dbReference type="GO" id="GO:0005524">
    <property type="term" value="F:ATP binding"/>
    <property type="evidence" value="ECO:0007669"/>
    <property type="project" value="UniProtKB-KW"/>
</dbReference>
<feature type="transmembrane region" description="Helical" evidence="12">
    <location>
        <begin position="667"/>
        <end position="687"/>
    </location>
</feature>
<dbReference type="NCBIfam" id="TIGR01647">
    <property type="entry name" value="ATPase-IIIA_H"/>
    <property type="match status" value="1"/>
</dbReference>
<keyword evidence="14" id="KW-0378">Hydrolase</keyword>
<keyword evidence="8" id="KW-0460">Magnesium</keyword>
<dbReference type="NCBIfam" id="TIGR01494">
    <property type="entry name" value="ATPase_P-type"/>
    <property type="match status" value="2"/>
</dbReference>
<feature type="transmembrane region" description="Helical" evidence="12">
    <location>
        <begin position="708"/>
        <end position="727"/>
    </location>
</feature>
<dbReference type="RefSeq" id="WP_048171448.1">
    <property type="nucleotide sequence ID" value="NZ_CP009506.1"/>
</dbReference>
<dbReference type="PATRIC" id="fig|1434120.4.peg.1920"/>
<keyword evidence="3" id="KW-0597">Phosphoprotein</keyword>
<dbReference type="GO" id="GO:0016020">
    <property type="term" value="C:membrane"/>
    <property type="evidence" value="ECO:0007669"/>
    <property type="project" value="UniProtKB-SubCell"/>
</dbReference>
<dbReference type="SMART" id="SM00831">
    <property type="entry name" value="Cation_ATPase_N"/>
    <property type="match status" value="1"/>
</dbReference>
<dbReference type="InterPro" id="IPR023214">
    <property type="entry name" value="HAD_sf"/>
</dbReference>
<dbReference type="Pfam" id="PF00122">
    <property type="entry name" value="E1-E2_ATPase"/>
    <property type="match status" value="1"/>
</dbReference>
<keyword evidence="7" id="KW-0067">ATP-binding</keyword>
<dbReference type="OrthoDB" id="8588at2157"/>
<name>A0A0E3P3H3_9EURY</name>
<dbReference type="EC" id="3.6.3.3" evidence="14"/>
<feature type="transmembrane region" description="Helical" evidence="12">
    <location>
        <begin position="266"/>
        <end position="293"/>
    </location>
</feature>
<dbReference type="PROSITE" id="PS00154">
    <property type="entry name" value="ATPASE_E1_E2"/>
    <property type="match status" value="1"/>
</dbReference>
<dbReference type="InterPro" id="IPR059000">
    <property type="entry name" value="ATPase_P-type_domA"/>
</dbReference>
<dbReference type="Gene3D" id="3.40.50.1000">
    <property type="entry name" value="HAD superfamily/HAD-like"/>
    <property type="match status" value="1"/>
</dbReference>
<dbReference type="InterPro" id="IPR044492">
    <property type="entry name" value="P_typ_ATPase_HD_dom"/>
</dbReference>
<evidence type="ECO:0000256" key="8">
    <source>
        <dbReference type="ARBA" id="ARBA00022842"/>
    </source>
</evidence>
<dbReference type="Gene3D" id="1.20.1110.10">
    <property type="entry name" value="Calcium-transporting ATPase, transmembrane domain"/>
    <property type="match status" value="1"/>
</dbReference>
<dbReference type="HOGENOM" id="CLU_002360_6_4_2"/>
<evidence type="ECO:0000313" key="15">
    <source>
        <dbReference type="Proteomes" id="UP000033111"/>
    </source>
</evidence>
<evidence type="ECO:0000313" key="14">
    <source>
        <dbReference type="EMBL" id="AKB28213.1"/>
    </source>
</evidence>
<dbReference type="InterPro" id="IPR001757">
    <property type="entry name" value="P_typ_ATPase"/>
</dbReference>
<evidence type="ECO:0000256" key="1">
    <source>
        <dbReference type="ARBA" id="ARBA00004141"/>
    </source>
</evidence>
<evidence type="ECO:0000256" key="9">
    <source>
        <dbReference type="ARBA" id="ARBA00022967"/>
    </source>
</evidence>
<dbReference type="InterPro" id="IPR036412">
    <property type="entry name" value="HAD-like_sf"/>
</dbReference>
<comment type="subcellular location">
    <subcellularLocation>
        <location evidence="1">Membrane</location>
        <topology evidence="1">Multi-pass membrane protein</topology>
    </subcellularLocation>
</comment>
<dbReference type="GO" id="GO:0046872">
    <property type="term" value="F:metal ion binding"/>
    <property type="evidence" value="ECO:0007669"/>
    <property type="project" value="UniProtKB-KW"/>
</dbReference>
<accession>A0A0E3P3H3</accession>
<gene>
    <name evidence="14" type="ORF">MSSIT_1494</name>
</gene>
<evidence type="ECO:0000256" key="12">
    <source>
        <dbReference type="SAM" id="Phobius"/>
    </source>
</evidence>
<comment type="similarity">
    <text evidence="2">Belongs to the cation transport ATPase (P-type) (TC 3.A.3) family. Type IIIA subfamily.</text>
</comment>
<evidence type="ECO:0000256" key="7">
    <source>
        <dbReference type="ARBA" id="ARBA00022840"/>
    </source>
</evidence>
<dbReference type="FunFam" id="3.40.50.1000:FF:000211">
    <property type="entry name" value="Plasma membrane ATPase"/>
    <property type="match status" value="1"/>
</dbReference>
<keyword evidence="4 12" id="KW-0812">Transmembrane</keyword>
<dbReference type="PANTHER" id="PTHR42861">
    <property type="entry name" value="CALCIUM-TRANSPORTING ATPASE"/>
    <property type="match status" value="1"/>
</dbReference>
<dbReference type="SUPFAM" id="SSF81653">
    <property type="entry name" value="Calcium ATPase, transduction domain A"/>
    <property type="match status" value="1"/>
</dbReference>
<dbReference type="InterPro" id="IPR006534">
    <property type="entry name" value="P-type_ATPase_IIIA"/>
</dbReference>
<feature type="transmembrane region" description="Helical" evidence="12">
    <location>
        <begin position="739"/>
        <end position="758"/>
    </location>
</feature>
<feature type="domain" description="Cation-transporting P-type ATPase N-terminal" evidence="13">
    <location>
        <begin position="10"/>
        <end position="82"/>
    </location>
</feature>
<dbReference type="CDD" id="cd02076">
    <property type="entry name" value="P-type_ATPase_H"/>
    <property type="match status" value="1"/>
</dbReference>
<proteinExistence type="inferred from homology"/>
<dbReference type="GO" id="GO:0008553">
    <property type="term" value="F:P-type proton-exporting transporter activity"/>
    <property type="evidence" value="ECO:0007669"/>
    <property type="project" value="InterPro"/>
</dbReference>
<keyword evidence="10 12" id="KW-1133">Transmembrane helix</keyword>
<sequence length="834" mass="91879">MNQSITSTDEAKEASVTELLEKLSSSERGLTDSEAKERLQKYGPNEITEKKTSALVKFLSYFWGPIPWMIEIAVILSGILHRWDDFAIILTLLLLNVTVGFWQEHKADNAIELLKQKLALRARVLRDNKWLEISANEIIPGDVIRLRLGDICPADVKLITGDYLLVDESALTGESLPVEKHMSDVAYSGSVIRQGEMDALVVATGMNTFFGKTARLVEEAKTRSHFQRAVIKIGDYLIVFALVLVAFTFLAVLFRHESLLEFFQFALVLLVAAIPAALPAVLSVSMAVGAVTLARDGAIVSKLAAVEEMAGMDILCSDKTGTITKNELVLTEINPFQDFSENNVLLFANLASREEDRDPIDDAVLARTKTLQGFSELAGSYRVLSFKPFDPVSKRTEAEVEDSAGNRFLVTKGAPQVVSALMDSEASVTSKITIDSKVTTDDSENTVGSQVEKYVDEFASRGYRALGVGRTDAQGNWHFAGLLALYDPPRDDSAETIRTAQAMGVDVKMITGDHLAIAKEISRQVNLKPDIMLATAFLDLPDRKAEEIVETADGFAQVFPEHKYHIVELLQHRGHIIGMTGDGVNDAPALKKADAGIAVSGATDAAKSAADIVLTKPGLSTIVNALKESRKIFQRMNNYALYRITETIRVLLFITFSILAFKFYPVTSLMIVLLALLNDAPIMTIAYDNVKYSDLPEKWDMRILLSMATLLGVIGVISSFGILYIGLHTFQLSHEILQSFIYLKLSVAGHLTIFVARTKGHFWSVKPAKILFAAVVVTQIIATLITVYGFLLPAMGWNLALFVWGYALTAFIITDFIKVQAYRLLNHTGIKFHV</sequence>
<evidence type="ECO:0000256" key="10">
    <source>
        <dbReference type="ARBA" id="ARBA00022989"/>
    </source>
</evidence>
<dbReference type="PRINTS" id="PR00120">
    <property type="entry name" value="HATPASE"/>
</dbReference>
<dbReference type="SUPFAM" id="SSF81660">
    <property type="entry name" value="Metal cation-transporting ATPase, ATP-binding domain N"/>
    <property type="match status" value="1"/>
</dbReference>
<dbReference type="Pfam" id="PF00690">
    <property type="entry name" value="Cation_ATPase_N"/>
    <property type="match status" value="1"/>
</dbReference>
<dbReference type="InterPro" id="IPR004014">
    <property type="entry name" value="ATPase_P-typ_cation-transptr_N"/>
</dbReference>
<feature type="transmembrane region" description="Helical" evidence="12">
    <location>
        <begin position="640"/>
        <end position="661"/>
    </location>
</feature>
<dbReference type="GO" id="GO:0120029">
    <property type="term" value="P:proton export across plasma membrane"/>
    <property type="evidence" value="ECO:0007669"/>
    <property type="project" value="InterPro"/>
</dbReference>
<dbReference type="SFLD" id="SFLDG00002">
    <property type="entry name" value="C1.7:_P-type_atpase_like"/>
    <property type="match status" value="1"/>
</dbReference>
<dbReference type="InterPro" id="IPR023298">
    <property type="entry name" value="ATPase_P-typ_TM_dom_sf"/>
</dbReference>
<dbReference type="InterPro" id="IPR023299">
    <property type="entry name" value="ATPase_P-typ_cyto_dom_N"/>
</dbReference>
<feature type="transmembrane region" description="Helical" evidence="12">
    <location>
        <begin position="86"/>
        <end position="102"/>
    </location>
</feature>
<dbReference type="Gene3D" id="3.40.1110.10">
    <property type="entry name" value="Calcium-transporting ATPase, cytoplasmic domain N"/>
    <property type="match status" value="1"/>
</dbReference>
<dbReference type="EC" id="3.6.3.4" evidence="14"/>
<dbReference type="SFLD" id="SFLDF00027">
    <property type="entry name" value="p-type_atpase"/>
    <property type="match status" value="1"/>
</dbReference>
<feature type="transmembrane region" description="Helical" evidence="12">
    <location>
        <begin position="58"/>
        <end position="80"/>
    </location>
</feature>
<evidence type="ECO:0000256" key="5">
    <source>
        <dbReference type="ARBA" id="ARBA00022723"/>
    </source>
</evidence>
<dbReference type="SFLD" id="SFLDS00003">
    <property type="entry name" value="Haloacid_Dehalogenase"/>
    <property type="match status" value="1"/>
</dbReference>
<keyword evidence="15" id="KW-1185">Reference proteome</keyword>
<feature type="transmembrane region" description="Helical" evidence="12">
    <location>
        <begin position="233"/>
        <end position="254"/>
    </location>
</feature>
<evidence type="ECO:0000256" key="2">
    <source>
        <dbReference type="ARBA" id="ARBA00008804"/>
    </source>
</evidence>
<dbReference type="GeneID" id="24860321"/>
<dbReference type="KEGG" id="msw:MSSIT_1494"/>